<evidence type="ECO:0000259" key="2">
    <source>
        <dbReference type="Pfam" id="PF25534"/>
    </source>
</evidence>
<sequence length="350" mass="39399">MPSINGIRAFIETHDGPLPELGHGEFSGGKSCYIPAQSGQQFWLHYIIHKSLPCKAISVEFYVDGQRIDAQLPIARKCIEYPTVGPVNSTIKSQYGRGTGNEGEEVAWRRDVFFTLIKSNNFNKACCTTKPPSDSGFSEYGTIDCKVFRSERSPEWAGAVTPDEFLTPSGITKSLKRRHVSHVSRLGVKMEARSAKRFCVKSLDPDDAPFAWFKFYYRSRSRLMQKFKLNSFPEVLLPSRDQDRWVSRTRMCINFAKPQFPAYVEGSVGLHASASCVAREDREFNSLDNIIQQLEEELATAETGASEQKDKIIACHQKIDKLRNNSEKLRGRSIQLITGSNLVDTAEVVT</sequence>
<protein>
    <recommendedName>
        <fullName evidence="2">DUF7918 domain-containing protein</fullName>
    </recommendedName>
</protein>
<reference evidence="3 4" key="1">
    <citation type="submission" date="2024-02" db="EMBL/GenBank/DDBJ databases">
        <title>Discinaceae phylogenomics.</title>
        <authorList>
            <person name="Dirks A.C."/>
            <person name="James T.Y."/>
        </authorList>
    </citation>
    <scope>NUCLEOTIDE SEQUENCE [LARGE SCALE GENOMIC DNA]</scope>
    <source>
        <strain evidence="3 4">ACD0624</strain>
    </source>
</reference>
<dbReference type="Pfam" id="PF25534">
    <property type="entry name" value="DUF7918"/>
    <property type="match status" value="1"/>
</dbReference>
<evidence type="ECO:0000256" key="1">
    <source>
        <dbReference type="SAM" id="Coils"/>
    </source>
</evidence>
<comment type="caution">
    <text evidence="3">The sequence shown here is derived from an EMBL/GenBank/DDBJ whole genome shotgun (WGS) entry which is preliminary data.</text>
</comment>
<keyword evidence="1" id="KW-0175">Coiled coil</keyword>
<dbReference type="PANTHER" id="PTHR36223:SF1">
    <property type="entry name" value="TRANSCRIPTION ELONGATION FACTOR EAF N-TERMINAL DOMAIN-CONTAINING PROTEIN"/>
    <property type="match status" value="1"/>
</dbReference>
<dbReference type="PANTHER" id="PTHR36223">
    <property type="entry name" value="BETA-LACTAMASE-TYPE TRANSPEPTIDASE FOLD DOMAIN CONTAINING PROTEIN"/>
    <property type="match status" value="1"/>
</dbReference>
<feature type="domain" description="DUF7918" evidence="2">
    <location>
        <begin position="30"/>
        <end position="225"/>
    </location>
</feature>
<evidence type="ECO:0000313" key="4">
    <source>
        <dbReference type="Proteomes" id="UP001447188"/>
    </source>
</evidence>
<gene>
    <name evidence="3" type="ORF">Q9L58_006049</name>
</gene>
<dbReference type="InterPro" id="IPR057678">
    <property type="entry name" value="DUF7918"/>
</dbReference>
<proteinExistence type="predicted"/>
<dbReference type="Proteomes" id="UP001447188">
    <property type="component" value="Unassembled WGS sequence"/>
</dbReference>
<name>A0ABR3GGV5_9PEZI</name>
<keyword evidence="4" id="KW-1185">Reference proteome</keyword>
<dbReference type="EMBL" id="JBBBZM010000079">
    <property type="protein sequence ID" value="KAL0635020.1"/>
    <property type="molecule type" value="Genomic_DNA"/>
</dbReference>
<evidence type="ECO:0000313" key="3">
    <source>
        <dbReference type="EMBL" id="KAL0635020.1"/>
    </source>
</evidence>
<organism evidence="3 4">
    <name type="scientific">Discina gigas</name>
    <dbReference type="NCBI Taxonomy" id="1032678"/>
    <lineage>
        <taxon>Eukaryota</taxon>
        <taxon>Fungi</taxon>
        <taxon>Dikarya</taxon>
        <taxon>Ascomycota</taxon>
        <taxon>Pezizomycotina</taxon>
        <taxon>Pezizomycetes</taxon>
        <taxon>Pezizales</taxon>
        <taxon>Discinaceae</taxon>
        <taxon>Discina</taxon>
    </lineage>
</organism>
<accession>A0ABR3GGV5</accession>
<feature type="coiled-coil region" evidence="1">
    <location>
        <begin position="277"/>
        <end position="311"/>
    </location>
</feature>